<feature type="coiled-coil region" evidence="1">
    <location>
        <begin position="186"/>
        <end position="213"/>
    </location>
</feature>
<reference evidence="3" key="1">
    <citation type="submission" date="2020-05" db="EMBL/GenBank/DDBJ databases">
        <title>Phylogenomic resolution of chytrid fungi.</title>
        <authorList>
            <person name="Stajich J.E."/>
            <person name="Amses K."/>
            <person name="Simmons R."/>
            <person name="Seto K."/>
            <person name="Myers J."/>
            <person name="Bonds A."/>
            <person name="Quandt C.A."/>
            <person name="Barry K."/>
            <person name="Liu P."/>
            <person name="Grigoriev I."/>
            <person name="Longcore J.E."/>
            <person name="James T.Y."/>
        </authorList>
    </citation>
    <scope>NUCLEOTIDE SEQUENCE</scope>
    <source>
        <strain evidence="3">JEL0318</strain>
    </source>
</reference>
<evidence type="ECO:0000313" key="3">
    <source>
        <dbReference type="EMBL" id="KAJ3048153.1"/>
    </source>
</evidence>
<gene>
    <name evidence="3" type="ORF">HK097_010821</name>
</gene>
<protein>
    <submittedName>
        <fullName evidence="3">Uncharacterized protein</fullName>
    </submittedName>
</protein>
<dbReference type="Proteomes" id="UP001212841">
    <property type="component" value="Unassembled WGS sequence"/>
</dbReference>
<keyword evidence="1" id="KW-0175">Coiled coil</keyword>
<evidence type="ECO:0000256" key="1">
    <source>
        <dbReference type="SAM" id="Coils"/>
    </source>
</evidence>
<accession>A0AAD5S751</accession>
<evidence type="ECO:0000313" key="4">
    <source>
        <dbReference type="Proteomes" id="UP001212841"/>
    </source>
</evidence>
<sequence>MDYKMVRNFPSSPAPQTTSATHSNSNTPGRQKSKKDKPPNPYTNLPEDLPRPEFIKNFDQTWVPGYITDAVAPYKTENLVAHGKDIDRFVNDRNFEHVFKMDKIRSDLIFRSNAIFDRTRFLENAPGFSAPTPTPLTKDAKKRSYREIYYLVESIALEAVEYGVRATLREVGVEIARGAGSLGKNEETLEDRIARAKANIKNLKNRSTDDAENFTDNMSADGALLCHEIFFCPNKDRTDEKRCKKMHMFDKRVLCTKAVPVYRYGTWEDYKIHGRQGNGLARSLS</sequence>
<dbReference type="AlphaFoldDB" id="A0AAD5S751"/>
<feature type="compositionally biased region" description="Polar residues" evidence="2">
    <location>
        <begin position="9"/>
        <end position="30"/>
    </location>
</feature>
<evidence type="ECO:0000256" key="2">
    <source>
        <dbReference type="SAM" id="MobiDB-lite"/>
    </source>
</evidence>
<feature type="region of interest" description="Disordered" evidence="2">
    <location>
        <begin position="1"/>
        <end position="52"/>
    </location>
</feature>
<dbReference type="EMBL" id="JADGJD010000838">
    <property type="protein sequence ID" value="KAJ3048153.1"/>
    <property type="molecule type" value="Genomic_DNA"/>
</dbReference>
<organism evidence="3 4">
    <name type="scientific">Rhizophlyctis rosea</name>
    <dbReference type="NCBI Taxonomy" id="64517"/>
    <lineage>
        <taxon>Eukaryota</taxon>
        <taxon>Fungi</taxon>
        <taxon>Fungi incertae sedis</taxon>
        <taxon>Chytridiomycota</taxon>
        <taxon>Chytridiomycota incertae sedis</taxon>
        <taxon>Chytridiomycetes</taxon>
        <taxon>Rhizophlyctidales</taxon>
        <taxon>Rhizophlyctidaceae</taxon>
        <taxon>Rhizophlyctis</taxon>
    </lineage>
</organism>
<keyword evidence="4" id="KW-1185">Reference proteome</keyword>
<proteinExistence type="predicted"/>
<comment type="caution">
    <text evidence="3">The sequence shown here is derived from an EMBL/GenBank/DDBJ whole genome shotgun (WGS) entry which is preliminary data.</text>
</comment>
<name>A0AAD5S751_9FUNG</name>